<gene>
    <name evidence="1" type="ORF">S12H4_11943</name>
</gene>
<dbReference type="AlphaFoldDB" id="X1SLX8"/>
<dbReference type="EMBL" id="BARW01005509">
    <property type="protein sequence ID" value="GAI80146.1"/>
    <property type="molecule type" value="Genomic_DNA"/>
</dbReference>
<comment type="caution">
    <text evidence="1">The sequence shown here is derived from an EMBL/GenBank/DDBJ whole genome shotgun (WGS) entry which is preliminary data.</text>
</comment>
<name>X1SLX8_9ZZZZ</name>
<protein>
    <submittedName>
        <fullName evidence="1">Uncharacterized protein</fullName>
    </submittedName>
</protein>
<sequence length="201" mass="23844">TKLKDEEREEFEKRAQARGMSPFALLKELVTGYLSGRHPFELRTEDFIFHATDKKGHNTTWRFALPLDMAEAVSELVEKRYFPYRTKEDVVRHGLYIVLKALDAARNLGYGEMLRRKAIMHHILAEQLEAADFKDWVREIEEAMTDLGKDEKAQRKLVNKVWQEMLQMPEGHWKTEYQEYLKRGYSHLLTPWNMAERGEEE</sequence>
<organism evidence="1">
    <name type="scientific">marine sediment metagenome</name>
    <dbReference type="NCBI Taxonomy" id="412755"/>
    <lineage>
        <taxon>unclassified sequences</taxon>
        <taxon>metagenomes</taxon>
        <taxon>ecological metagenomes</taxon>
    </lineage>
</organism>
<proteinExistence type="predicted"/>
<feature type="non-terminal residue" evidence="1">
    <location>
        <position position="1"/>
    </location>
</feature>
<reference evidence="1" key="1">
    <citation type="journal article" date="2014" name="Front. Microbiol.">
        <title>High frequency of phylogenetically diverse reductive dehalogenase-homologous genes in deep subseafloor sedimentary metagenomes.</title>
        <authorList>
            <person name="Kawai M."/>
            <person name="Futagami T."/>
            <person name="Toyoda A."/>
            <person name="Takaki Y."/>
            <person name="Nishi S."/>
            <person name="Hori S."/>
            <person name="Arai W."/>
            <person name="Tsubouchi T."/>
            <person name="Morono Y."/>
            <person name="Uchiyama I."/>
            <person name="Ito T."/>
            <person name="Fujiyama A."/>
            <person name="Inagaki F."/>
            <person name="Takami H."/>
        </authorList>
    </citation>
    <scope>NUCLEOTIDE SEQUENCE</scope>
    <source>
        <strain evidence="1">Expedition CK06-06</strain>
    </source>
</reference>
<evidence type="ECO:0000313" key="1">
    <source>
        <dbReference type="EMBL" id="GAI80146.1"/>
    </source>
</evidence>
<dbReference type="CDD" id="cd21631">
    <property type="entry name" value="RHH_CopG_NikR-like"/>
    <property type="match status" value="1"/>
</dbReference>
<accession>X1SLX8</accession>